<dbReference type="STRING" id="75743.A0A401P6V9"/>
<evidence type="ECO:0000313" key="1">
    <source>
        <dbReference type="EMBL" id="GCB68810.1"/>
    </source>
</evidence>
<organism evidence="1 2">
    <name type="scientific">Scyliorhinus torazame</name>
    <name type="common">Cloudy catshark</name>
    <name type="synonym">Catulus torazame</name>
    <dbReference type="NCBI Taxonomy" id="75743"/>
    <lineage>
        <taxon>Eukaryota</taxon>
        <taxon>Metazoa</taxon>
        <taxon>Chordata</taxon>
        <taxon>Craniata</taxon>
        <taxon>Vertebrata</taxon>
        <taxon>Chondrichthyes</taxon>
        <taxon>Elasmobranchii</taxon>
        <taxon>Galeomorphii</taxon>
        <taxon>Galeoidea</taxon>
        <taxon>Carcharhiniformes</taxon>
        <taxon>Scyliorhinidae</taxon>
        <taxon>Scyliorhinus</taxon>
    </lineage>
</organism>
<comment type="caution">
    <text evidence="1">The sequence shown here is derived from an EMBL/GenBank/DDBJ whole genome shotgun (WGS) entry which is preliminary data.</text>
</comment>
<dbReference type="AlphaFoldDB" id="A0A401P6V9"/>
<reference evidence="1 2" key="1">
    <citation type="journal article" date="2018" name="Nat. Ecol. Evol.">
        <title>Shark genomes provide insights into elasmobranch evolution and the origin of vertebrates.</title>
        <authorList>
            <person name="Hara Y"/>
            <person name="Yamaguchi K"/>
            <person name="Onimaru K"/>
            <person name="Kadota M"/>
            <person name="Koyanagi M"/>
            <person name="Keeley SD"/>
            <person name="Tatsumi K"/>
            <person name="Tanaka K"/>
            <person name="Motone F"/>
            <person name="Kageyama Y"/>
            <person name="Nozu R"/>
            <person name="Adachi N"/>
            <person name="Nishimura O"/>
            <person name="Nakagawa R"/>
            <person name="Tanegashima C"/>
            <person name="Kiyatake I"/>
            <person name="Matsumoto R"/>
            <person name="Murakumo K"/>
            <person name="Nishida K"/>
            <person name="Terakita A"/>
            <person name="Kuratani S"/>
            <person name="Sato K"/>
            <person name="Hyodo S Kuraku.S."/>
        </authorList>
    </citation>
    <scope>NUCLEOTIDE SEQUENCE [LARGE SCALE GENOMIC DNA]</scope>
</reference>
<dbReference type="InterPro" id="IPR029063">
    <property type="entry name" value="SAM-dependent_MTases_sf"/>
</dbReference>
<sequence>MKSLSSDFALYCKSLEVACEQSNEHQCLKRFIDETLPHVIARIGKNGGSSLEVLGIGSGSGEIDIEILGKIQLQHPGLSIHNEVVEPNPKQISKYKALVEEKCSGLNISFRWNQMSSEEYERQNKEKNESKKFDFIHMIEVTATKDKFASNSNGGH</sequence>
<dbReference type="Proteomes" id="UP000288216">
    <property type="component" value="Unassembled WGS sequence"/>
</dbReference>
<proteinExistence type="predicted"/>
<dbReference type="SUPFAM" id="SSF53335">
    <property type="entry name" value="S-adenosyl-L-methionine-dependent methyltransferases"/>
    <property type="match status" value="1"/>
</dbReference>
<protein>
    <recommendedName>
        <fullName evidence="3">Histamine N-methyltransferase</fullName>
    </recommendedName>
</protein>
<accession>A0A401P6V9</accession>
<keyword evidence="2" id="KW-1185">Reference proteome</keyword>
<dbReference type="OrthoDB" id="5984880at2759"/>
<dbReference type="OMA" id="YPESHIN"/>
<name>A0A401P6V9_SCYTO</name>
<gene>
    <name evidence="1" type="ORF">scyTo_0005365</name>
</gene>
<dbReference type="Pfam" id="PF13489">
    <property type="entry name" value="Methyltransf_23"/>
    <property type="match status" value="1"/>
</dbReference>
<dbReference type="EMBL" id="BFAA01001661">
    <property type="protein sequence ID" value="GCB68810.1"/>
    <property type="molecule type" value="Genomic_DNA"/>
</dbReference>
<dbReference type="Gene3D" id="3.40.50.150">
    <property type="entry name" value="Vaccinia Virus protein VP39"/>
    <property type="match status" value="1"/>
</dbReference>
<evidence type="ECO:0000313" key="2">
    <source>
        <dbReference type="Proteomes" id="UP000288216"/>
    </source>
</evidence>
<evidence type="ECO:0008006" key="3">
    <source>
        <dbReference type="Google" id="ProtNLM"/>
    </source>
</evidence>